<evidence type="ECO:0000313" key="4">
    <source>
        <dbReference type="Proteomes" id="UP000017836"/>
    </source>
</evidence>
<dbReference type="SUPFAM" id="SSF51735">
    <property type="entry name" value="NAD(P)-binding Rossmann-fold domains"/>
    <property type="match status" value="1"/>
</dbReference>
<dbReference type="Proteomes" id="UP000017836">
    <property type="component" value="Unassembled WGS sequence"/>
</dbReference>
<dbReference type="PANTHER" id="PTHR24321">
    <property type="entry name" value="DEHYDROGENASES, SHORT CHAIN"/>
    <property type="match status" value="1"/>
</dbReference>
<keyword evidence="4" id="KW-1185">Reference proteome</keyword>
<dbReference type="GO" id="GO:0016491">
    <property type="term" value="F:oxidoreductase activity"/>
    <property type="evidence" value="ECO:0007669"/>
    <property type="project" value="UniProtKB-KW"/>
</dbReference>
<accession>U5D3X5</accession>
<organism evidence="3 4">
    <name type="scientific">Amborella trichopoda</name>
    <dbReference type="NCBI Taxonomy" id="13333"/>
    <lineage>
        <taxon>Eukaryota</taxon>
        <taxon>Viridiplantae</taxon>
        <taxon>Streptophyta</taxon>
        <taxon>Embryophyta</taxon>
        <taxon>Tracheophyta</taxon>
        <taxon>Spermatophyta</taxon>
        <taxon>Magnoliopsida</taxon>
        <taxon>Amborellales</taxon>
        <taxon>Amborellaceae</taxon>
        <taxon>Amborella</taxon>
    </lineage>
</organism>
<dbReference type="Gene3D" id="3.40.50.720">
    <property type="entry name" value="NAD(P)-binding Rossmann-like Domain"/>
    <property type="match status" value="1"/>
</dbReference>
<dbReference type="FunFam" id="3.40.50.720:FF:000084">
    <property type="entry name" value="Short-chain dehydrogenase reductase"/>
    <property type="match status" value="1"/>
</dbReference>
<keyword evidence="2" id="KW-0560">Oxidoreductase</keyword>
<dbReference type="PROSITE" id="PS51257">
    <property type="entry name" value="PROKAR_LIPOPROTEIN"/>
    <property type="match status" value="1"/>
</dbReference>
<dbReference type="eggNOG" id="KOG0725">
    <property type="taxonomic scope" value="Eukaryota"/>
</dbReference>
<dbReference type="AlphaFoldDB" id="U5D3X5"/>
<dbReference type="OMA" id="TAGPCII"/>
<dbReference type="InterPro" id="IPR002347">
    <property type="entry name" value="SDR_fam"/>
</dbReference>
<evidence type="ECO:0000256" key="1">
    <source>
        <dbReference type="ARBA" id="ARBA00006484"/>
    </source>
</evidence>
<dbReference type="STRING" id="13333.U5D3X5"/>
<protein>
    <submittedName>
        <fullName evidence="3">Uncharacterized protein</fullName>
    </submittedName>
</protein>
<reference evidence="4" key="1">
    <citation type="journal article" date="2013" name="Science">
        <title>The Amborella genome and the evolution of flowering plants.</title>
        <authorList>
            <consortium name="Amborella Genome Project"/>
        </authorList>
    </citation>
    <scope>NUCLEOTIDE SEQUENCE [LARGE SCALE GENOMIC DNA]</scope>
</reference>
<proteinExistence type="inferred from homology"/>
<evidence type="ECO:0000313" key="3">
    <source>
        <dbReference type="EMBL" id="ERN16945.1"/>
    </source>
</evidence>
<dbReference type="Pfam" id="PF13561">
    <property type="entry name" value="adh_short_C2"/>
    <property type="match status" value="1"/>
</dbReference>
<dbReference type="PRINTS" id="PR00081">
    <property type="entry name" value="GDHRDH"/>
</dbReference>
<dbReference type="PANTHER" id="PTHR24321:SF8">
    <property type="entry name" value="ESTRADIOL 17-BETA-DEHYDROGENASE 8-RELATED"/>
    <property type="match status" value="1"/>
</dbReference>
<dbReference type="EMBL" id="KI392405">
    <property type="protein sequence ID" value="ERN16945.1"/>
    <property type="molecule type" value="Genomic_DNA"/>
</dbReference>
<dbReference type="Gramene" id="ERN16945">
    <property type="protein sequence ID" value="ERN16945"/>
    <property type="gene ID" value="AMTR_s00057p00190390"/>
</dbReference>
<dbReference type="InterPro" id="IPR020904">
    <property type="entry name" value="Sc_DH/Rdtase_CS"/>
</dbReference>
<evidence type="ECO:0000256" key="2">
    <source>
        <dbReference type="ARBA" id="ARBA00023002"/>
    </source>
</evidence>
<dbReference type="PRINTS" id="PR00080">
    <property type="entry name" value="SDRFAMILY"/>
</dbReference>
<gene>
    <name evidence="3" type="ORF">AMTR_s00057p00190390</name>
</gene>
<dbReference type="HOGENOM" id="CLU_010194_1_0_1"/>
<dbReference type="InterPro" id="IPR036291">
    <property type="entry name" value="NAD(P)-bd_dom_sf"/>
</dbReference>
<sequence length="260" mass="28279">MASTIKNSGLKNAIVTGVSASCGIGRCLVKSFLEQGYKVVGVDINDLEVDTGHTNASLPQFQSDVFHFIKADISDEFQVRDATKEAVQWLGGKIHVLINNAAQTRVFMDGVEEKLKAFARTISVNLNGAFFMSHYVSPYMPCGSSIIHISSTRALQSEPHTEAYTASKAGLCGLTHSQAVTWAGKIRVNAVLPGWINTDPKGRQILRPEDHVWHPVGRVGVPEDIAEMCLFLADSNRAGFITGQEFVIDGGVTKKMVYPD</sequence>
<comment type="similarity">
    <text evidence="1">Belongs to the short-chain dehydrogenases/reductases (SDR) family.</text>
</comment>
<name>U5D3X5_AMBTC</name>
<dbReference type="PROSITE" id="PS00061">
    <property type="entry name" value="ADH_SHORT"/>
    <property type="match status" value="1"/>
</dbReference>